<dbReference type="EMBL" id="LC145191">
    <property type="protein sequence ID" value="BAU79848.1"/>
    <property type="molecule type" value="Genomic_DNA"/>
</dbReference>
<proteinExistence type="predicted"/>
<protein>
    <submittedName>
        <fullName evidence="3">Uncharacterized protein</fullName>
    </submittedName>
</protein>
<evidence type="ECO:0000256" key="1">
    <source>
        <dbReference type="SAM" id="MobiDB-lite"/>
    </source>
</evidence>
<organism evidence="3">
    <name type="scientific">uncultured Aquificaceae bacterium</name>
    <dbReference type="NCBI Taxonomy" id="374108"/>
    <lineage>
        <taxon>Bacteria</taxon>
        <taxon>Pseudomonadati</taxon>
        <taxon>Aquificota</taxon>
        <taxon>Aquificia</taxon>
        <taxon>Aquificales</taxon>
        <taxon>Aquificaceae</taxon>
        <taxon>environmental samples</taxon>
    </lineage>
</organism>
<keyword evidence="2" id="KW-1133">Transmembrane helix</keyword>
<keyword evidence="2" id="KW-0472">Membrane</keyword>
<sequence length="285" mass="33241">MEFLANVLNLGLSSDLFLQIIKSFNFFIKGLFQEGFFVNSGVESLYDKVMEMSQVVTAIMGIAVAIITLIFTIIVSVAVSEYFRWRKLKEDTEETLKRAKEAEEKIKQAIEKAEESKNKAEEAQKKTEEALKKAEDSKNKAEQAQEKTEEALKKAEESKNKAEEAQEKTEEALRKAKDAYEKAKEVEEHFNNLKKSTEEYINKIRPKEKIELDLKSEEDSKIEILKEIPQEKKEKLKDFVNKLEFYETLGYKYTAEDYYYRGIYFYIVEGDYEKAYEFFNKATGI</sequence>
<reference evidence="3" key="1">
    <citation type="journal article" date="2016" name="Microbes Environ.">
        <title>In Situ Gene Expression Responsible for Sulfide Oxidation and CO2 Fixation of an Uncultured Large Sausage-Shaped Aquificae Bacterium in a Sulfidic Hot Spring.</title>
        <authorList>
            <person name="Tamazawa S."/>
            <person name="Yamamoto K."/>
            <person name="Takasaki K."/>
            <person name="Mitani Y."/>
            <person name="Hanada S."/>
            <person name="Kamagata Y."/>
            <person name="Tamaki H."/>
        </authorList>
    </citation>
    <scope>NUCLEOTIDE SEQUENCE</scope>
</reference>
<dbReference type="Gene3D" id="1.10.287.950">
    <property type="entry name" value="Methyl-accepting chemotaxis protein"/>
    <property type="match status" value="1"/>
</dbReference>
<evidence type="ECO:0000256" key="2">
    <source>
        <dbReference type="SAM" id="Phobius"/>
    </source>
</evidence>
<feature type="region of interest" description="Disordered" evidence="1">
    <location>
        <begin position="112"/>
        <end position="171"/>
    </location>
</feature>
<name>A0A146JC95_9AQUI</name>
<dbReference type="SUPFAM" id="SSF58104">
    <property type="entry name" value="Methyl-accepting chemotaxis protein (MCP) signaling domain"/>
    <property type="match status" value="1"/>
</dbReference>
<dbReference type="AlphaFoldDB" id="A0A146JC95"/>
<feature type="transmembrane region" description="Helical" evidence="2">
    <location>
        <begin position="55"/>
        <end position="79"/>
    </location>
</feature>
<dbReference type="CDD" id="cd06503">
    <property type="entry name" value="ATP-synt_Fo_b"/>
    <property type="match status" value="1"/>
</dbReference>
<evidence type="ECO:0000313" key="3">
    <source>
        <dbReference type="EMBL" id="BAU79848.1"/>
    </source>
</evidence>
<accession>A0A146JC95</accession>
<keyword evidence="2" id="KW-0812">Transmembrane</keyword>